<evidence type="ECO:0000259" key="7">
    <source>
        <dbReference type="PROSITE" id="PS51192"/>
    </source>
</evidence>
<gene>
    <name evidence="9" type="ORF">N0F65_001520</name>
</gene>
<feature type="compositionally biased region" description="Polar residues" evidence="5">
    <location>
        <begin position="607"/>
        <end position="619"/>
    </location>
</feature>
<dbReference type="PANTHER" id="PTHR47959">
    <property type="entry name" value="ATP-DEPENDENT RNA HELICASE RHLE-RELATED"/>
    <property type="match status" value="1"/>
</dbReference>
<keyword evidence="4" id="KW-0067">ATP-binding</keyword>
<feature type="compositionally biased region" description="Basic and acidic residues" evidence="5">
    <location>
        <begin position="701"/>
        <end position="710"/>
    </location>
</feature>
<evidence type="ECO:0000259" key="8">
    <source>
        <dbReference type="PROSITE" id="PS51194"/>
    </source>
</evidence>
<dbReference type="GO" id="GO:0005829">
    <property type="term" value="C:cytosol"/>
    <property type="evidence" value="ECO:0007669"/>
    <property type="project" value="TreeGrafter"/>
</dbReference>
<evidence type="ECO:0000256" key="5">
    <source>
        <dbReference type="SAM" id="MobiDB-lite"/>
    </source>
</evidence>
<feature type="compositionally biased region" description="Low complexity" evidence="5">
    <location>
        <begin position="625"/>
        <end position="641"/>
    </location>
</feature>
<feature type="compositionally biased region" description="Basic and acidic residues" evidence="5">
    <location>
        <begin position="642"/>
        <end position="660"/>
    </location>
</feature>
<evidence type="ECO:0008006" key="11">
    <source>
        <dbReference type="Google" id="ProtNLM"/>
    </source>
</evidence>
<dbReference type="SUPFAM" id="SSF52540">
    <property type="entry name" value="P-loop containing nucleoside triphosphate hydrolases"/>
    <property type="match status" value="1"/>
</dbReference>
<accession>A0AAV2Z3X6</accession>
<evidence type="ECO:0000256" key="6">
    <source>
        <dbReference type="SAM" id="SignalP"/>
    </source>
</evidence>
<dbReference type="Proteomes" id="UP001146120">
    <property type="component" value="Unassembled WGS sequence"/>
</dbReference>
<feature type="region of interest" description="Disordered" evidence="5">
    <location>
        <begin position="607"/>
        <end position="710"/>
    </location>
</feature>
<evidence type="ECO:0000256" key="1">
    <source>
        <dbReference type="ARBA" id="ARBA00022741"/>
    </source>
</evidence>
<dbReference type="GO" id="GO:0003724">
    <property type="term" value="F:RNA helicase activity"/>
    <property type="evidence" value="ECO:0007669"/>
    <property type="project" value="TreeGrafter"/>
</dbReference>
<evidence type="ECO:0000256" key="4">
    <source>
        <dbReference type="ARBA" id="ARBA00022840"/>
    </source>
</evidence>
<keyword evidence="6" id="KW-0732">Signal</keyword>
<dbReference type="CDD" id="cd00268">
    <property type="entry name" value="DEADc"/>
    <property type="match status" value="1"/>
</dbReference>
<dbReference type="InterPro" id="IPR001650">
    <property type="entry name" value="Helicase_C-like"/>
</dbReference>
<protein>
    <recommendedName>
        <fullName evidence="11">RNA helicase</fullName>
    </recommendedName>
</protein>
<dbReference type="InterPro" id="IPR027417">
    <property type="entry name" value="P-loop_NTPase"/>
</dbReference>
<dbReference type="InterPro" id="IPR011545">
    <property type="entry name" value="DEAD/DEAH_box_helicase_dom"/>
</dbReference>
<feature type="signal peptide" evidence="6">
    <location>
        <begin position="1"/>
        <end position="18"/>
    </location>
</feature>
<dbReference type="PROSITE" id="PS51194">
    <property type="entry name" value="HELICASE_CTER"/>
    <property type="match status" value="1"/>
</dbReference>
<sequence length="710" mass="77904">MRPIAFTLRRLAVRACLARPLLASTHALGARAASAHAVRAFGSSGIHCKSTSSAEAIEAAVGWTDNEDAAEPKIVLEPIEAVTSGFAGQKPITDYDLSAATMRNLERVGITHLFPVQTQSFDVMMNGSDIVGRSKTGSGKTLAFSLPIVEKVIAKGSRASRDPVALILLPTRELAQQVTDEIARIAPQLRTANIVGGVSYTTQERSLRRGVDILVGTPGRIMDMVDKQNLSLEAVEIAVLDEADMMLKFGFQEAVESILGWIPAEQRQCVMWSATFPKWVDAMARKFLKNAVKIDLVGHNDNHVPATVSHKAIHAPGRSRIEMLENVLRYHAKGGQTLVFTETKQEADEIANSLGGGVRALHGDLSQGMRTQTMDGFRNGSVKTLVCTDIAARGLDIANVELVVQYRLPSDKESFVHRAGRTGRAGRSGTNVVFFDRADVDEVKEFEKRYKFQFKHTAPPHVEHVLEAAVGDVSRRLEAIPPTATRLFEKYAEQMYEKQGLSVVTAALALLAGFDTKSLQPMSMLTGRYNMQTVELDGLKTTREAGMLVQPILPAGTRQPDFYQVDGKFVFDIPHNSVDRLREEIENQGLDGVSVSLAVELSRVLVESNSRGQSNNSRFGRNRDNGGYPSRGGRNSGSNFGRNRDNSNRSRDNGARKDWSSSRSDGGFSRNRNSNFDSGFSRGSRNSRRSDSKSSSFGRFSDMKSPRKSW</sequence>
<dbReference type="GO" id="GO:0016787">
    <property type="term" value="F:hydrolase activity"/>
    <property type="evidence" value="ECO:0007669"/>
    <property type="project" value="UniProtKB-KW"/>
</dbReference>
<keyword evidence="2" id="KW-0378">Hydrolase</keyword>
<feature type="domain" description="Helicase ATP-binding" evidence="7">
    <location>
        <begin position="121"/>
        <end position="294"/>
    </location>
</feature>
<name>A0AAV2Z3X6_9STRA</name>
<dbReference type="SMART" id="SM00490">
    <property type="entry name" value="HELICc"/>
    <property type="match status" value="1"/>
</dbReference>
<reference evidence="9" key="1">
    <citation type="submission" date="2022-11" db="EMBL/GenBank/DDBJ databases">
        <authorList>
            <person name="Morgan W.R."/>
            <person name="Tartar A."/>
        </authorList>
    </citation>
    <scope>NUCLEOTIDE SEQUENCE</scope>
    <source>
        <strain evidence="9">ARSEF 373</strain>
    </source>
</reference>
<dbReference type="GO" id="GO:0005524">
    <property type="term" value="F:ATP binding"/>
    <property type="evidence" value="ECO:0007669"/>
    <property type="project" value="UniProtKB-KW"/>
</dbReference>
<evidence type="ECO:0000313" key="10">
    <source>
        <dbReference type="Proteomes" id="UP001146120"/>
    </source>
</evidence>
<dbReference type="EMBL" id="DAKRPA010000066">
    <property type="protein sequence ID" value="DBA00325.1"/>
    <property type="molecule type" value="Genomic_DNA"/>
</dbReference>
<dbReference type="Pfam" id="PF00271">
    <property type="entry name" value="Helicase_C"/>
    <property type="match status" value="1"/>
</dbReference>
<dbReference type="InterPro" id="IPR044742">
    <property type="entry name" value="DEAD/DEAH_RhlB"/>
</dbReference>
<dbReference type="Pfam" id="PF00270">
    <property type="entry name" value="DEAD"/>
    <property type="match status" value="1"/>
</dbReference>
<dbReference type="SMART" id="SM00487">
    <property type="entry name" value="DEXDc"/>
    <property type="match status" value="1"/>
</dbReference>
<proteinExistence type="predicted"/>
<comment type="caution">
    <text evidence="9">The sequence shown here is derived from an EMBL/GenBank/DDBJ whole genome shotgun (WGS) entry which is preliminary data.</text>
</comment>
<evidence type="ECO:0000313" key="9">
    <source>
        <dbReference type="EMBL" id="DBA00325.1"/>
    </source>
</evidence>
<dbReference type="InterPro" id="IPR014001">
    <property type="entry name" value="Helicase_ATP-bd"/>
</dbReference>
<dbReference type="InterPro" id="IPR050079">
    <property type="entry name" value="DEAD_box_RNA_helicase"/>
</dbReference>
<dbReference type="GO" id="GO:0003676">
    <property type="term" value="F:nucleic acid binding"/>
    <property type="evidence" value="ECO:0007669"/>
    <property type="project" value="InterPro"/>
</dbReference>
<reference evidence="9" key="2">
    <citation type="journal article" date="2023" name="Microbiol Resour">
        <title>Decontamination and Annotation of the Draft Genome Sequence of the Oomycete Lagenidium giganteum ARSEF 373.</title>
        <authorList>
            <person name="Morgan W.R."/>
            <person name="Tartar A."/>
        </authorList>
    </citation>
    <scope>NUCLEOTIDE SEQUENCE</scope>
    <source>
        <strain evidence="9">ARSEF 373</strain>
    </source>
</reference>
<evidence type="ECO:0000256" key="3">
    <source>
        <dbReference type="ARBA" id="ARBA00022806"/>
    </source>
</evidence>
<dbReference type="InterPro" id="IPR059027">
    <property type="entry name" value="DD_DDX21-DDX50"/>
</dbReference>
<feature type="domain" description="Helicase C-terminal" evidence="8">
    <location>
        <begin position="323"/>
        <end position="466"/>
    </location>
</feature>
<evidence type="ECO:0000256" key="2">
    <source>
        <dbReference type="ARBA" id="ARBA00022801"/>
    </source>
</evidence>
<organism evidence="9 10">
    <name type="scientific">Lagenidium giganteum</name>
    <dbReference type="NCBI Taxonomy" id="4803"/>
    <lineage>
        <taxon>Eukaryota</taxon>
        <taxon>Sar</taxon>
        <taxon>Stramenopiles</taxon>
        <taxon>Oomycota</taxon>
        <taxon>Peronosporomycetes</taxon>
        <taxon>Pythiales</taxon>
        <taxon>Pythiaceae</taxon>
    </lineage>
</organism>
<keyword evidence="3" id="KW-0347">Helicase</keyword>
<dbReference type="Gene3D" id="3.40.50.300">
    <property type="entry name" value="P-loop containing nucleotide triphosphate hydrolases"/>
    <property type="match status" value="2"/>
</dbReference>
<dbReference type="AlphaFoldDB" id="A0AAV2Z3X6"/>
<dbReference type="PROSITE" id="PS51192">
    <property type="entry name" value="HELICASE_ATP_BIND_1"/>
    <property type="match status" value="1"/>
</dbReference>
<keyword evidence="10" id="KW-1185">Reference proteome</keyword>
<feature type="chain" id="PRO_5043618239" description="RNA helicase" evidence="6">
    <location>
        <begin position="19"/>
        <end position="710"/>
    </location>
</feature>
<dbReference type="CDD" id="cd18787">
    <property type="entry name" value="SF2_C_DEAD"/>
    <property type="match status" value="1"/>
</dbReference>
<dbReference type="PANTHER" id="PTHR47959:SF1">
    <property type="entry name" value="ATP-DEPENDENT RNA HELICASE DBPA"/>
    <property type="match status" value="1"/>
</dbReference>
<dbReference type="Pfam" id="PF26142">
    <property type="entry name" value="DD_DDX21-DDX50"/>
    <property type="match status" value="1"/>
</dbReference>
<keyword evidence="1" id="KW-0547">Nucleotide-binding</keyword>